<comment type="subcellular location">
    <subcellularLocation>
        <location evidence="1">Cell membrane</location>
        <topology evidence="1">Multi-pass membrane protein</topology>
    </subcellularLocation>
</comment>
<organism evidence="11 12">
    <name type="scientific">Rapidithrix thailandica</name>
    <dbReference type="NCBI Taxonomy" id="413964"/>
    <lineage>
        <taxon>Bacteria</taxon>
        <taxon>Pseudomonadati</taxon>
        <taxon>Bacteroidota</taxon>
        <taxon>Cytophagia</taxon>
        <taxon>Cytophagales</taxon>
        <taxon>Flammeovirgaceae</taxon>
        <taxon>Rapidithrix</taxon>
    </lineage>
</organism>
<evidence type="ECO:0000256" key="2">
    <source>
        <dbReference type="ARBA" id="ARBA00022448"/>
    </source>
</evidence>
<reference evidence="11 12" key="1">
    <citation type="submission" date="2024-04" db="EMBL/GenBank/DDBJ databases">
        <title>Novel genus in family Flammeovirgaceae.</title>
        <authorList>
            <person name="Nguyen T.H."/>
            <person name="Vuong T.Q."/>
            <person name="Le H."/>
            <person name="Kim S.-G."/>
        </authorList>
    </citation>
    <scope>NUCLEOTIDE SEQUENCE [LARGE SCALE GENOMIC DNA]</scope>
    <source>
        <strain evidence="11 12">JCM 23209</strain>
    </source>
</reference>
<dbReference type="PANTHER" id="PTHR43298">
    <property type="entry name" value="MULTIDRUG RESISTANCE PROTEIN NORM-RELATED"/>
    <property type="match status" value="1"/>
</dbReference>
<evidence type="ECO:0000256" key="7">
    <source>
        <dbReference type="ARBA" id="ARBA00023065"/>
    </source>
</evidence>
<dbReference type="InterPro" id="IPR002528">
    <property type="entry name" value="MATE_fam"/>
</dbReference>
<dbReference type="GO" id="GO:0015297">
    <property type="term" value="F:antiporter activity"/>
    <property type="evidence" value="ECO:0007669"/>
    <property type="project" value="UniProtKB-KW"/>
</dbReference>
<keyword evidence="3" id="KW-0050">Antiport</keyword>
<evidence type="ECO:0000256" key="6">
    <source>
        <dbReference type="ARBA" id="ARBA00022989"/>
    </source>
</evidence>
<dbReference type="NCBIfam" id="TIGR00797">
    <property type="entry name" value="matE"/>
    <property type="match status" value="1"/>
</dbReference>
<evidence type="ECO:0000313" key="11">
    <source>
        <dbReference type="EMBL" id="MEN7551489.1"/>
    </source>
</evidence>
<feature type="transmembrane region" description="Helical" evidence="10">
    <location>
        <begin position="337"/>
        <end position="357"/>
    </location>
</feature>
<dbReference type="AlphaFoldDB" id="A0AAW9S2T0"/>
<dbReference type="GO" id="GO:0005886">
    <property type="term" value="C:plasma membrane"/>
    <property type="evidence" value="ECO:0007669"/>
    <property type="project" value="UniProtKB-SubCell"/>
</dbReference>
<gene>
    <name evidence="11" type="ORF">AAG747_26465</name>
</gene>
<feature type="transmembrane region" description="Helical" evidence="10">
    <location>
        <begin position="377"/>
        <end position="396"/>
    </location>
</feature>
<accession>A0AAW9S2T0</accession>
<evidence type="ECO:0000313" key="12">
    <source>
        <dbReference type="Proteomes" id="UP001403385"/>
    </source>
</evidence>
<name>A0AAW9S2T0_9BACT</name>
<evidence type="ECO:0000256" key="9">
    <source>
        <dbReference type="ARBA" id="ARBA00031636"/>
    </source>
</evidence>
<dbReference type="PIRSF" id="PIRSF006603">
    <property type="entry name" value="DinF"/>
    <property type="match status" value="1"/>
</dbReference>
<sequence>MKLILSQVRYFFHLLKQAVLGKEKKFTTGSINRAIVLLSVPMVLEMVMESLFVCSNLFFVSRLGAGAIAIVGATESVISFSYSIAIGLSIAASSVISRRIGEKKFKAAGATAMQIIYIGLSISLIVSILCVVFYKEILLLVGMPEALVIEAEWFAKIMFASILFIILRISVNGIFRGAGNAAIAMRTLWLSNTVNIVLCPVLIFGWGIVPAYGILGVALATAIARVIGVLYQAWHLIRRKTILSIGFQQLKFSLALTKKVLKLAITGAVQYMIPSSSWILMIKIVSYFGPNALAGYIIAQRVASIATMPAWGIGNAAGILTGQNLGANQHARAEKSVWKAGIFNTGFLCLVALFWAFGAEPVILLFTDEPEVLKNGVLYLNYITIAYVLLGYTMVISRALNAAGDVKVVTLLYILMFYVTQIPLSYLFGIYFDWGPKGIFTAILTSELVLAAACITVFRKGKWKHIKV</sequence>
<evidence type="ECO:0000256" key="5">
    <source>
        <dbReference type="ARBA" id="ARBA00022692"/>
    </source>
</evidence>
<dbReference type="InterPro" id="IPR050222">
    <property type="entry name" value="MATE_MdtK"/>
</dbReference>
<evidence type="ECO:0000256" key="4">
    <source>
        <dbReference type="ARBA" id="ARBA00022475"/>
    </source>
</evidence>
<dbReference type="EMBL" id="JBDKWZ010000023">
    <property type="protein sequence ID" value="MEN7551489.1"/>
    <property type="molecule type" value="Genomic_DNA"/>
</dbReference>
<feature type="transmembrane region" description="Helical" evidence="10">
    <location>
        <begin position="65"/>
        <end position="95"/>
    </location>
</feature>
<keyword evidence="5 10" id="KW-0812">Transmembrane</keyword>
<keyword evidence="8 10" id="KW-0472">Membrane</keyword>
<evidence type="ECO:0000256" key="1">
    <source>
        <dbReference type="ARBA" id="ARBA00004651"/>
    </source>
</evidence>
<feature type="transmembrane region" description="Helical" evidence="10">
    <location>
        <begin position="187"/>
        <end position="206"/>
    </location>
</feature>
<dbReference type="InterPro" id="IPR048279">
    <property type="entry name" value="MdtK-like"/>
</dbReference>
<keyword evidence="12" id="KW-1185">Reference proteome</keyword>
<evidence type="ECO:0000256" key="10">
    <source>
        <dbReference type="SAM" id="Phobius"/>
    </source>
</evidence>
<keyword evidence="4" id="KW-1003">Cell membrane</keyword>
<dbReference type="PANTHER" id="PTHR43298:SF2">
    <property type="entry name" value="FMN_FAD EXPORTER YEEO-RELATED"/>
    <property type="match status" value="1"/>
</dbReference>
<feature type="transmembrane region" description="Helical" evidence="10">
    <location>
        <begin position="408"/>
        <end position="432"/>
    </location>
</feature>
<evidence type="ECO:0000256" key="3">
    <source>
        <dbReference type="ARBA" id="ARBA00022449"/>
    </source>
</evidence>
<feature type="transmembrane region" description="Helical" evidence="10">
    <location>
        <begin position="115"/>
        <end position="134"/>
    </location>
</feature>
<dbReference type="Pfam" id="PF01554">
    <property type="entry name" value="MatE"/>
    <property type="match status" value="2"/>
</dbReference>
<comment type="caution">
    <text evidence="11">The sequence shown here is derived from an EMBL/GenBank/DDBJ whole genome shotgun (WGS) entry which is preliminary data.</text>
</comment>
<feature type="transmembrane region" description="Helical" evidence="10">
    <location>
        <begin position="438"/>
        <end position="458"/>
    </location>
</feature>
<feature type="transmembrane region" description="Helical" evidence="10">
    <location>
        <begin position="154"/>
        <end position="175"/>
    </location>
</feature>
<feature type="transmembrane region" description="Helical" evidence="10">
    <location>
        <begin position="212"/>
        <end position="231"/>
    </location>
</feature>
<dbReference type="RefSeq" id="WP_346824270.1">
    <property type="nucleotide sequence ID" value="NZ_JBDKWZ010000023.1"/>
</dbReference>
<proteinExistence type="predicted"/>
<dbReference type="GO" id="GO:0042910">
    <property type="term" value="F:xenobiotic transmembrane transporter activity"/>
    <property type="evidence" value="ECO:0007669"/>
    <property type="project" value="InterPro"/>
</dbReference>
<feature type="transmembrane region" description="Helical" evidence="10">
    <location>
        <begin position="252"/>
        <end position="273"/>
    </location>
</feature>
<keyword evidence="2" id="KW-0813">Transport</keyword>
<evidence type="ECO:0000256" key="8">
    <source>
        <dbReference type="ARBA" id="ARBA00023136"/>
    </source>
</evidence>
<dbReference type="CDD" id="cd13139">
    <property type="entry name" value="MATE_like_14"/>
    <property type="match status" value="1"/>
</dbReference>
<keyword evidence="7" id="KW-0406">Ion transport</keyword>
<keyword evidence="6 10" id="KW-1133">Transmembrane helix</keyword>
<protein>
    <recommendedName>
        <fullName evidence="9">Multidrug-efflux transporter</fullName>
    </recommendedName>
</protein>
<dbReference type="Proteomes" id="UP001403385">
    <property type="component" value="Unassembled WGS sequence"/>
</dbReference>
<dbReference type="GO" id="GO:0006811">
    <property type="term" value="P:monoatomic ion transport"/>
    <property type="evidence" value="ECO:0007669"/>
    <property type="project" value="UniProtKB-KW"/>
</dbReference>